<dbReference type="EMBL" id="JYDQ01000412">
    <property type="protein sequence ID" value="KRY07719.1"/>
    <property type="molecule type" value="Genomic_DNA"/>
</dbReference>
<reference evidence="3 4" key="1">
    <citation type="submission" date="2015-01" db="EMBL/GenBank/DDBJ databases">
        <title>Evolution of Trichinella species and genotypes.</title>
        <authorList>
            <person name="Korhonen P.K."/>
            <person name="Edoardo P."/>
            <person name="Giuseppe L.R."/>
            <person name="Gasser R.B."/>
        </authorList>
    </citation>
    <scope>NUCLEOTIDE SEQUENCE [LARGE SCALE GENOMIC DNA]</scope>
    <source>
        <strain evidence="3">ISS2496</strain>
    </source>
</reference>
<dbReference type="GO" id="GO:0008270">
    <property type="term" value="F:zinc ion binding"/>
    <property type="evidence" value="ECO:0007669"/>
    <property type="project" value="UniProtKB-KW"/>
</dbReference>
<keyword evidence="1" id="KW-0862">Zinc</keyword>
<dbReference type="InterPro" id="IPR001878">
    <property type="entry name" value="Znf_CCHC"/>
</dbReference>
<sequence>MLHQRWQELKRRLLEAYCQSDSPIWLEMRFSGLRQPKDQSIRDFAGEVAEVGCRAGNLVSKELHRELYLREPATLRKACQLAGYVTDIEEGRRRTIDDAALGNGGLARTVETLARRLDKMEVTRERPCRSSRLQPIQRAMECFECGDLGHIRRDCPQLRVRTRSARASNSGTRDRRVLAMSELQAGQSPSVSSKVNGLEISLLLDSGAVVSVVPLSTWRYFKQLSEFLVLISEMLLEGGDFLPKVEDDNSLIRIICFYFRTLVFSCLHCGMLETSSDPFRRYCHALRRSECYFTYPLH</sequence>
<gene>
    <name evidence="3" type="ORF">T12_5029</name>
</gene>
<keyword evidence="1" id="KW-0863">Zinc-finger</keyword>
<name>A0A0V0Z588_9BILA</name>
<dbReference type="Gene3D" id="4.10.60.10">
    <property type="entry name" value="Zinc finger, CCHC-type"/>
    <property type="match status" value="1"/>
</dbReference>
<organism evidence="3 4">
    <name type="scientific">Trichinella patagoniensis</name>
    <dbReference type="NCBI Taxonomy" id="990121"/>
    <lineage>
        <taxon>Eukaryota</taxon>
        <taxon>Metazoa</taxon>
        <taxon>Ecdysozoa</taxon>
        <taxon>Nematoda</taxon>
        <taxon>Enoplea</taxon>
        <taxon>Dorylaimia</taxon>
        <taxon>Trichinellida</taxon>
        <taxon>Trichinellidae</taxon>
        <taxon>Trichinella</taxon>
    </lineage>
</organism>
<dbReference type="SUPFAM" id="SSF50630">
    <property type="entry name" value="Acid proteases"/>
    <property type="match status" value="1"/>
</dbReference>
<keyword evidence="1" id="KW-0479">Metal-binding</keyword>
<dbReference type="Proteomes" id="UP000054783">
    <property type="component" value="Unassembled WGS sequence"/>
</dbReference>
<proteinExistence type="predicted"/>
<evidence type="ECO:0000313" key="4">
    <source>
        <dbReference type="Proteomes" id="UP000054783"/>
    </source>
</evidence>
<dbReference type="Pfam" id="PF00098">
    <property type="entry name" value="zf-CCHC"/>
    <property type="match status" value="1"/>
</dbReference>
<dbReference type="AlphaFoldDB" id="A0A0V0Z588"/>
<accession>A0A0V0Z588</accession>
<evidence type="ECO:0000259" key="2">
    <source>
        <dbReference type="PROSITE" id="PS50158"/>
    </source>
</evidence>
<feature type="domain" description="CCHC-type" evidence="2">
    <location>
        <begin position="142"/>
        <end position="157"/>
    </location>
</feature>
<comment type="caution">
    <text evidence="3">The sequence shown here is derived from an EMBL/GenBank/DDBJ whole genome shotgun (WGS) entry which is preliminary data.</text>
</comment>
<evidence type="ECO:0000256" key="1">
    <source>
        <dbReference type="PROSITE-ProRule" id="PRU00047"/>
    </source>
</evidence>
<dbReference type="SMART" id="SM00343">
    <property type="entry name" value="ZnF_C2HC"/>
    <property type="match status" value="1"/>
</dbReference>
<dbReference type="GO" id="GO:0003676">
    <property type="term" value="F:nucleic acid binding"/>
    <property type="evidence" value="ECO:0007669"/>
    <property type="project" value="InterPro"/>
</dbReference>
<dbReference type="SUPFAM" id="SSF57756">
    <property type="entry name" value="Retrovirus zinc finger-like domains"/>
    <property type="match status" value="1"/>
</dbReference>
<keyword evidence="4" id="KW-1185">Reference proteome</keyword>
<dbReference type="GO" id="GO:0019899">
    <property type="term" value="F:enzyme binding"/>
    <property type="evidence" value="ECO:0007669"/>
    <property type="project" value="UniProtKB-ARBA"/>
</dbReference>
<evidence type="ECO:0000313" key="3">
    <source>
        <dbReference type="EMBL" id="KRY07719.1"/>
    </source>
</evidence>
<dbReference type="PROSITE" id="PS50158">
    <property type="entry name" value="ZF_CCHC"/>
    <property type="match status" value="1"/>
</dbReference>
<dbReference type="InterPro" id="IPR036875">
    <property type="entry name" value="Znf_CCHC_sf"/>
</dbReference>
<protein>
    <recommendedName>
        <fullName evidence="2">CCHC-type domain-containing protein</fullName>
    </recommendedName>
</protein>
<dbReference type="InterPro" id="IPR021109">
    <property type="entry name" value="Peptidase_aspartic_dom_sf"/>
</dbReference>